<sequence length="535" mass="60016">MKLNGLGNRAYNILFHTHTVSGIVISVVLYIIFFAGAFTLFKDEFYQWENPSARILVVKTIDYQAVIEKIKGFYPNFEDGKEVRFSPPTDENPLLSIFGTLARPNGKSEFVGFLYNPVSKKIQRNYPYITTTGETLYRLHFLDQLPYAGRWIAGFVALFFLFASVTGVLIHWRNIVTKFYGFSLKGARKQFWTNAHTVFGLIGLPFQLMYAVTGAFYLLTLLILIPAVLVLYGGDQQKLYALIRPNEAIKLHEKLPVTSGNKSINAVLSSIETGYPGYAITFLEIGNLNREDALLSARISDKKSFTGDGMVSIYMKTGKKAVEVIPGHKKYVESVVDGIARVHFAQFGGLLLKGIYFVLALFTCFVIISGVLLWKEARNKKGYTDQQKRFHHRVTMVYLAICLGLFPAVPLLFVSELAIPGQSAGHASQVNAVFFLSWLLFAIVGLFMKTEAKQTHFFLLVGGLLSVLVPITNGIQTNDWLWHPLSEGKQYVLATDLYWLCTGIAALVVYIVIRRNGKTRSLEQTIHETTQVPIG</sequence>
<dbReference type="Proteomes" id="UP000249016">
    <property type="component" value="Unassembled WGS sequence"/>
</dbReference>
<feature type="transmembrane region" description="Helical" evidence="1">
    <location>
        <begin position="395"/>
        <end position="414"/>
    </location>
</feature>
<organism evidence="2 3">
    <name type="scientific">Spirosoma telluris</name>
    <dbReference type="NCBI Taxonomy" id="2183553"/>
    <lineage>
        <taxon>Bacteria</taxon>
        <taxon>Pseudomonadati</taxon>
        <taxon>Bacteroidota</taxon>
        <taxon>Cytophagia</taxon>
        <taxon>Cytophagales</taxon>
        <taxon>Cytophagaceae</taxon>
        <taxon>Spirosoma</taxon>
    </lineage>
</organism>
<dbReference type="OrthoDB" id="6307929at2"/>
<feature type="transmembrane region" description="Helical" evidence="1">
    <location>
        <begin position="215"/>
        <end position="234"/>
    </location>
</feature>
<proteinExistence type="predicted"/>
<dbReference type="EMBL" id="QLII01000001">
    <property type="protein sequence ID" value="RAI77165.1"/>
    <property type="molecule type" value="Genomic_DNA"/>
</dbReference>
<keyword evidence="1" id="KW-1133">Transmembrane helix</keyword>
<protein>
    <recommendedName>
        <fullName evidence="4">PepSY domain-containing protein</fullName>
    </recommendedName>
</protein>
<dbReference type="InterPro" id="IPR005625">
    <property type="entry name" value="PepSY-ass_TM"/>
</dbReference>
<feature type="transmembrane region" description="Helical" evidence="1">
    <location>
        <begin position="20"/>
        <end position="41"/>
    </location>
</feature>
<dbReference type="Pfam" id="PF03929">
    <property type="entry name" value="PepSY_TM"/>
    <property type="match status" value="1"/>
</dbReference>
<feature type="transmembrane region" description="Helical" evidence="1">
    <location>
        <begin position="426"/>
        <end position="448"/>
    </location>
</feature>
<evidence type="ECO:0008006" key="4">
    <source>
        <dbReference type="Google" id="ProtNLM"/>
    </source>
</evidence>
<keyword evidence="3" id="KW-1185">Reference proteome</keyword>
<feature type="transmembrane region" description="Helical" evidence="1">
    <location>
        <begin position="457"/>
        <end position="477"/>
    </location>
</feature>
<name>A0A327NR09_9BACT</name>
<dbReference type="RefSeq" id="WP_111347447.1">
    <property type="nucleotide sequence ID" value="NZ_QLII01000001.1"/>
</dbReference>
<comment type="caution">
    <text evidence="2">The sequence shown here is derived from an EMBL/GenBank/DDBJ whole genome shotgun (WGS) entry which is preliminary data.</text>
</comment>
<reference evidence="2 3" key="1">
    <citation type="submission" date="2018-06" db="EMBL/GenBank/DDBJ databases">
        <title>Spirosoma sp. HMF3257 Genome sequencing and assembly.</title>
        <authorList>
            <person name="Kang H."/>
            <person name="Cha I."/>
            <person name="Kim H."/>
            <person name="Kang J."/>
            <person name="Joh K."/>
        </authorList>
    </citation>
    <scope>NUCLEOTIDE SEQUENCE [LARGE SCALE GENOMIC DNA]</scope>
    <source>
        <strain evidence="2 3">HMF3257</strain>
    </source>
</reference>
<accession>A0A327NR09</accession>
<feature type="transmembrane region" description="Helical" evidence="1">
    <location>
        <begin position="354"/>
        <end position="374"/>
    </location>
</feature>
<evidence type="ECO:0000256" key="1">
    <source>
        <dbReference type="SAM" id="Phobius"/>
    </source>
</evidence>
<dbReference type="PANTHER" id="PTHR34219">
    <property type="entry name" value="IRON-REGULATED INNER MEMBRANE PROTEIN-RELATED"/>
    <property type="match status" value="1"/>
</dbReference>
<keyword evidence="1" id="KW-0812">Transmembrane</keyword>
<keyword evidence="1" id="KW-0472">Membrane</keyword>
<feature type="transmembrane region" description="Helical" evidence="1">
    <location>
        <begin position="497"/>
        <end position="513"/>
    </location>
</feature>
<evidence type="ECO:0000313" key="3">
    <source>
        <dbReference type="Proteomes" id="UP000249016"/>
    </source>
</evidence>
<feature type="transmembrane region" description="Helical" evidence="1">
    <location>
        <begin position="151"/>
        <end position="171"/>
    </location>
</feature>
<dbReference type="AlphaFoldDB" id="A0A327NR09"/>
<feature type="transmembrane region" description="Helical" evidence="1">
    <location>
        <begin position="191"/>
        <end position="208"/>
    </location>
</feature>
<dbReference type="PANTHER" id="PTHR34219:SF3">
    <property type="entry name" value="BLL7967 PROTEIN"/>
    <property type="match status" value="1"/>
</dbReference>
<gene>
    <name evidence="2" type="ORF">HMF3257_28630</name>
</gene>
<evidence type="ECO:0000313" key="2">
    <source>
        <dbReference type="EMBL" id="RAI77165.1"/>
    </source>
</evidence>